<evidence type="ECO:0000256" key="1">
    <source>
        <dbReference type="SAM" id="MobiDB-lite"/>
    </source>
</evidence>
<proteinExistence type="predicted"/>
<feature type="region of interest" description="Disordered" evidence="1">
    <location>
        <begin position="1"/>
        <end position="26"/>
    </location>
</feature>
<gene>
    <name evidence="2" type="ORF">ZIOFF_073547</name>
</gene>
<reference evidence="2 3" key="1">
    <citation type="submission" date="2020-08" db="EMBL/GenBank/DDBJ databases">
        <title>Plant Genome Project.</title>
        <authorList>
            <person name="Zhang R.-G."/>
        </authorList>
    </citation>
    <scope>NUCLEOTIDE SEQUENCE [LARGE SCALE GENOMIC DNA]</scope>
    <source>
        <tissue evidence="2">Rhizome</tissue>
    </source>
</reference>
<dbReference type="Proteomes" id="UP000734854">
    <property type="component" value="Unassembled WGS sequence"/>
</dbReference>
<sequence>MPQPTLRLHPSIPGLLPAPPSRPQAQPAIWSSAAASSFAPRDRSTYSAPVTALHLQRNAFSGPLVPPQDDVAIPVVDLSYNQLWGTVPLQLAAVGQGVVPSRLVQGLVTEDAPPRPVARVARLIAGSATPLQDRTRASTTNS</sequence>
<dbReference type="EMBL" id="JACMSC010000022">
    <property type="protein sequence ID" value="KAG6468854.1"/>
    <property type="molecule type" value="Genomic_DNA"/>
</dbReference>
<name>A0A8J5ESS2_ZINOF</name>
<protein>
    <submittedName>
        <fullName evidence="2">Uncharacterized protein</fullName>
    </submittedName>
</protein>
<evidence type="ECO:0000313" key="2">
    <source>
        <dbReference type="EMBL" id="KAG6468854.1"/>
    </source>
</evidence>
<accession>A0A8J5ESS2</accession>
<evidence type="ECO:0000313" key="3">
    <source>
        <dbReference type="Proteomes" id="UP000734854"/>
    </source>
</evidence>
<organism evidence="2 3">
    <name type="scientific">Zingiber officinale</name>
    <name type="common">Ginger</name>
    <name type="synonym">Amomum zingiber</name>
    <dbReference type="NCBI Taxonomy" id="94328"/>
    <lineage>
        <taxon>Eukaryota</taxon>
        <taxon>Viridiplantae</taxon>
        <taxon>Streptophyta</taxon>
        <taxon>Embryophyta</taxon>
        <taxon>Tracheophyta</taxon>
        <taxon>Spermatophyta</taxon>
        <taxon>Magnoliopsida</taxon>
        <taxon>Liliopsida</taxon>
        <taxon>Zingiberales</taxon>
        <taxon>Zingiberaceae</taxon>
        <taxon>Zingiber</taxon>
    </lineage>
</organism>
<comment type="caution">
    <text evidence="2">The sequence shown here is derived from an EMBL/GenBank/DDBJ whole genome shotgun (WGS) entry which is preliminary data.</text>
</comment>
<keyword evidence="3" id="KW-1185">Reference proteome</keyword>
<dbReference type="AlphaFoldDB" id="A0A8J5ESS2"/>